<sequence length="394" mass="42233">MAPPSACTGGVAQAEAPGHATAAPQARLHELDALRSVLMLLGVVLHASNPYGLDGRWLVVDPTRSATLEALADAIHLFRMPAFFVVAGYFSMRLLRRQPAPAFARERMRRLLLPALVVLLSLNLVQVWVLALPAPAGGFVRGALLPALLRGDWLGHLWFLVDLALYCLVLAALRPWVAAPTAASPLSRPQALPLLLAAAALVPLASMAAAHALPLLAAEIGGLVNPEELVDHAPFFAMGCLLQRDADLWRRFITVGRGTWWCAGIAGALLLGLAVSPPATPVATAVAVVARALLAWCAVRLLFAGFTRWVGGASRTFGYLSDASYSIYLFHHLCVVLAARALLPLPWAPLAKFGVVLAVSMLVPLAVHHVLVRPYAVMRWLFNGRPLPHTRPPR</sequence>
<dbReference type="InterPro" id="IPR050623">
    <property type="entry name" value="Glucan_succinyl_AcylTrfase"/>
</dbReference>
<dbReference type="EMBL" id="JARXRN010000006">
    <property type="protein sequence ID" value="MDH5828974.1"/>
    <property type="molecule type" value="Genomic_DNA"/>
</dbReference>
<keyword evidence="1" id="KW-0812">Transmembrane</keyword>
<protein>
    <submittedName>
        <fullName evidence="3">Acyltransferase family protein</fullName>
    </submittedName>
</protein>
<feature type="transmembrane region" description="Helical" evidence="1">
    <location>
        <begin position="323"/>
        <end position="343"/>
    </location>
</feature>
<keyword evidence="4" id="KW-1185">Reference proteome</keyword>
<evidence type="ECO:0000313" key="4">
    <source>
        <dbReference type="Proteomes" id="UP001156831"/>
    </source>
</evidence>
<comment type="caution">
    <text evidence="3">The sequence shown here is derived from an EMBL/GenBank/DDBJ whole genome shotgun (WGS) entry which is preliminary data.</text>
</comment>
<feature type="transmembrane region" description="Helical" evidence="1">
    <location>
        <begin position="282"/>
        <end position="303"/>
    </location>
</feature>
<dbReference type="PANTHER" id="PTHR36927:SF1">
    <property type="entry name" value="MDO-LIKE PROTEIN"/>
    <property type="match status" value="1"/>
</dbReference>
<dbReference type="RefSeq" id="WP_280598878.1">
    <property type="nucleotide sequence ID" value="NZ_JARXRN010000006.1"/>
</dbReference>
<evidence type="ECO:0000259" key="2">
    <source>
        <dbReference type="Pfam" id="PF01757"/>
    </source>
</evidence>
<dbReference type="PANTHER" id="PTHR36927">
    <property type="entry name" value="BLR4337 PROTEIN"/>
    <property type="match status" value="1"/>
</dbReference>
<keyword evidence="3" id="KW-0808">Transferase</keyword>
<dbReference type="Proteomes" id="UP001156831">
    <property type="component" value="Unassembled WGS sequence"/>
</dbReference>
<feature type="domain" description="Acyltransferase 3" evidence="2">
    <location>
        <begin position="29"/>
        <end position="367"/>
    </location>
</feature>
<evidence type="ECO:0000256" key="1">
    <source>
        <dbReference type="SAM" id="Phobius"/>
    </source>
</evidence>
<name>A0ABT6JEB6_9GAMM</name>
<organism evidence="3 4">
    <name type="scientific">Luteimonas rhizosphaericola</name>
    <dbReference type="NCBI Taxonomy" id="3042024"/>
    <lineage>
        <taxon>Bacteria</taxon>
        <taxon>Pseudomonadati</taxon>
        <taxon>Pseudomonadota</taxon>
        <taxon>Gammaproteobacteria</taxon>
        <taxon>Lysobacterales</taxon>
        <taxon>Lysobacteraceae</taxon>
        <taxon>Luteimonas</taxon>
    </lineage>
</organism>
<dbReference type="GO" id="GO:0016746">
    <property type="term" value="F:acyltransferase activity"/>
    <property type="evidence" value="ECO:0007669"/>
    <property type="project" value="UniProtKB-KW"/>
</dbReference>
<dbReference type="InterPro" id="IPR002656">
    <property type="entry name" value="Acyl_transf_3_dom"/>
</dbReference>
<accession>A0ABT6JEB6</accession>
<keyword evidence="3" id="KW-0012">Acyltransferase</keyword>
<proteinExistence type="predicted"/>
<feature type="transmembrane region" description="Helical" evidence="1">
    <location>
        <begin position="111"/>
        <end position="133"/>
    </location>
</feature>
<keyword evidence="1" id="KW-0472">Membrane</keyword>
<reference evidence="3 4" key="1">
    <citation type="submission" date="2023-04" db="EMBL/GenBank/DDBJ databases">
        <title>Luteimonas sp. M1R5S18.</title>
        <authorList>
            <person name="Sun J.-Q."/>
        </authorList>
    </citation>
    <scope>NUCLEOTIDE SEQUENCE [LARGE SCALE GENOMIC DNA]</scope>
    <source>
        <strain evidence="3 4">M1R5S18</strain>
    </source>
</reference>
<feature type="transmembrane region" description="Helical" evidence="1">
    <location>
        <begin position="350"/>
        <end position="371"/>
    </location>
</feature>
<gene>
    <name evidence="3" type="ORF">QFW80_00345</name>
</gene>
<dbReference type="Pfam" id="PF01757">
    <property type="entry name" value="Acyl_transf_3"/>
    <property type="match status" value="1"/>
</dbReference>
<evidence type="ECO:0000313" key="3">
    <source>
        <dbReference type="EMBL" id="MDH5828974.1"/>
    </source>
</evidence>
<feature type="transmembrane region" description="Helical" evidence="1">
    <location>
        <begin position="71"/>
        <end position="90"/>
    </location>
</feature>
<feature type="transmembrane region" description="Helical" evidence="1">
    <location>
        <begin position="258"/>
        <end position="275"/>
    </location>
</feature>
<feature type="transmembrane region" description="Helical" evidence="1">
    <location>
        <begin position="194"/>
        <end position="217"/>
    </location>
</feature>
<keyword evidence="1" id="KW-1133">Transmembrane helix</keyword>
<feature type="transmembrane region" description="Helical" evidence="1">
    <location>
        <begin position="153"/>
        <end position="173"/>
    </location>
</feature>